<gene>
    <name evidence="1" type="ORF">IX38_20085</name>
</gene>
<sequence>MEKLEPDYKRIYSDIISTKCPDEKEEFQDLLNKSNLTVFDIIELNRKIFGLNTDKSTETFNQKHRSYGKSDILKMLDYQKAYKLNNSQLAKHFNLSRNSVTKWKKMFIM</sequence>
<comment type="caution">
    <text evidence="1">The sequence shown here is derived from an EMBL/GenBank/DDBJ whole genome shotgun (WGS) entry which is preliminary data.</text>
</comment>
<evidence type="ECO:0000313" key="2">
    <source>
        <dbReference type="Proteomes" id="UP000028703"/>
    </source>
</evidence>
<proteinExistence type="predicted"/>
<reference evidence="1 2" key="1">
    <citation type="submission" date="2014-07" db="EMBL/GenBank/DDBJ databases">
        <title>Genome of Chryseobacterium luteum DSM 18605.</title>
        <authorList>
            <person name="Stropko S.J."/>
            <person name="Pipes S.E."/>
            <person name="Newman J.D."/>
        </authorList>
    </citation>
    <scope>NUCLEOTIDE SEQUENCE [LARGE SCALE GENOMIC DNA]</scope>
    <source>
        <strain evidence="1 2">DSM 18605</strain>
    </source>
</reference>
<organism evidence="1 2">
    <name type="scientific">Chryseobacterium luteum</name>
    <dbReference type="NCBI Taxonomy" id="421531"/>
    <lineage>
        <taxon>Bacteria</taxon>
        <taxon>Pseudomonadati</taxon>
        <taxon>Bacteroidota</taxon>
        <taxon>Flavobacteriia</taxon>
        <taxon>Flavobacteriales</taxon>
        <taxon>Weeksellaceae</taxon>
        <taxon>Chryseobacterium group</taxon>
        <taxon>Chryseobacterium</taxon>
    </lineage>
</organism>
<accession>A0A085YZG4</accession>
<protein>
    <submittedName>
        <fullName evidence="1">Transposase</fullName>
    </submittedName>
</protein>
<dbReference type="Proteomes" id="UP000028703">
    <property type="component" value="Unassembled WGS sequence"/>
</dbReference>
<keyword evidence="2" id="KW-1185">Reference proteome</keyword>
<dbReference type="EMBL" id="JPRO01000024">
    <property type="protein sequence ID" value="KFE97577.1"/>
    <property type="molecule type" value="Genomic_DNA"/>
</dbReference>
<dbReference type="AlphaFoldDB" id="A0A085YZG4"/>
<dbReference type="eggNOG" id="ENOG503124H">
    <property type="taxonomic scope" value="Bacteria"/>
</dbReference>
<name>A0A085YZG4_9FLAO</name>
<evidence type="ECO:0000313" key="1">
    <source>
        <dbReference type="EMBL" id="KFE97577.1"/>
    </source>
</evidence>
<dbReference type="OrthoDB" id="1260127at2"/>
<dbReference type="RefSeq" id="WP_034707547.1">
    <property type="nucleotide sequence ID" value="NZ_JPRO01000024.1"/>
</dbReference>